<dbReference type="Gene3D" id="3.30.700.10">
    <property type="entry name" value="Glycoprotein, Type 4 Pilin"/>
    <property type="match status" value="1"/>
</dbReference>
<dbReference type="EMBL" id="PUHZ01000006">
    <property type="protein sequence ID" value="PQO47087.1"/>
    <property type="molecule type" value="Genomic_DNA"/>
</dbReference>
<accession>A0A2S8GRM5</accession>
<dbReference type="PANTHER" id="PTHR30093">
    <property type="entry name" value="GENERAL SECRETION PATHWAY PROTEIN G"/>
    <property type="match status" value="1"/>
</dbReference>
<dbReference type="OrthoDB" id="269098at2"/>
<dbReference type="PANTHER" id="PTHR30093:SF2">
    <property type="entry name" value="TYPE II SECRETION SYSTEM PROTEIN H"/>
    <property type="match status" value="1"/>
</dbReference>
<dbReference type="InterPro" id="IPR011453">
    <property type="entry name" value="DUF1559"/>
</dbReference>
<comment type="caution">
    <text evidence="3">The sequence shown here is derived from an EMBL/GenBank/DDBJ whole genome shotgun (WGS) entry which is preliminary data.</text>
</comment>
<gene>
    <name evidence="3" type="ORF">C5Y93_06230</name>
</gene>
<keyword evidence="1" id="KW-1133">Transmembrane helix</keyword>
<evidence type="ECO:0000313" key="3">
    <source>
        <dbReference type="EMBL" id="PQO47087.1"/>
    </source>
</evidence>
<evidence type="ECO:0000313" key="4">
    <source>
        <dbReference type="Proteomes" id="UP000237819"/>
    </source>
</evidence>
<dbReference type="InterPro" id="IPR045584">
    <property type="entry name" value="Pilin-like"/>
</dbReference>
<feature type="transmembrane region" description="Helical" evidence="1">
    <location>
        <begin position="6"/>
        <end position="31"/>
    </location>
</feature>
<proteinExistence type="predicted"/>
<evidence type="ECO:0000259" key="2">
    <source>
        <dbReference type="Pfam" id="PF07596"/>
    </source>
</evidence>
<dbReference type="RefSeq" id="WP_105334537.1">
    <property type="nucleotide sequence ID" value="NZ_PUHZ01000006.1"/>
</dbReference>
<dbReference type="AlphaFoldDB" id="A0A2S8GRM5"/>
<keyword evidence="1" id="KW-0472">Membrane</keyword>
<reference evidence="3 4" key="1">
    <citation type="submission" date="2018-02" db="EMBL/GenBank/DDBJ databases">
        <title>Comparative genomes isolates from brazilian mangrove.</title>
        <authorList>
            <person name="Araujo J.E."/>
            <person name="Taketani R.G."/>
            <person name="Silva M.C.P."/>
            <person name="Loureco M.V."/>
            <person name="Andreote F.D."/>
        </authorList>
    </citation>
    <scope>NUCLEOTIDE SEQUENCE [LARGE SCALE GENOMIC DNA]</scope>
    <source>
        <strain evidence="3 4">Nap-Phe MGV</strain>
    </source>
</reference>
<name>A0A2S8GRM5_9BACT</name>
<dbReference type="Pfam" id="PF07963">
    <property type="entry name" value="N_methyl"/>
    <property type="match status" value="1"/>
</dbReference>
<evidence type="ECO:0000256" key="1">
    <source>
        <dbReference type="SAM" id="Phobius"/>
    </source>
</evidence>
<dbReference type="Pfam" id="PF07596">
    <property type="entry name" value="SBP_bac_10"/>
    <property type="match status" value="1"/>
</dbReference>
<feature type="domain" description="DUF1559" evidence="2">
    <location>
        <begin position="32"/>
        <end position="303"/>
    </location>
</feature>
<dbReference type="SUPFAM" id="SSF54523">
    <property type="entry name" value="Pili subunits"/>
    <property type="match status" value="1"/>
</dbReference>
<dbReference type="NCBIfam" id="TIGR02532">
    <property type="entry name" value="IV_pilin_GFxxxE"/>
    <property type="match status" value="1"/>
</dbReference>
<dbReference type="InterPro" id="IPR012902">
    <property type="entry name" value="N_methyl_site"/>
</dbReference>
<organism evidence="3 4">
    <name type="scientific">Blastopirellula marina</name>
    <dbReference type="NCBI Taxonomy" id="124"/>
    <lineage>
        <taxon>Bacteria</taxon>
        <taxon>Pseudomonadati</taxon>
        <taxon>Planctomycetota</taxon>
        <taxon>Planctomycetia</taxon>
        <taxon>Pirellulales</taxon>
        <taxon>Pirellulaceae</taxon>
        <taxon>Blastopirellula</taxon>
    </lineage>
</organism>
<protein>
    <recommendedName>
        <fullName evidence="2">DUF1559 domain-containing protein</fullName>
    </recommendedName>
</protein>
<dbReference type="Proteomes" id="UP000237819">
    <property type="component" value="Unassembled WGS sequence"/>
</dbReference>
<sequence>MTNRRLGFTLVELLVVIAIIGILAGLLLPAVQMAREAARRAQCMNNLRQIGVAVTNKSTTNPKALMPAHMSWSTNPAVTTATHDAGEIVGWTVPLLSELERGDLNELYIKGDGTAATARNPFNLTGIVINALVCPSDPIEEDLEENPVSYYPNGGCVNAYVSSSTQDLDLAANGAWSDNSGIGAQQPLKLRMDKFKDGQSNTMLMTERIRVPLFGMSSAELTHWNAVGIGVAAGKIAYPNPLDEVQSSMLWNTGFATTEPISNGGVANPVPGAAGDVYLPSSRHGNLVLMSFVDGSVKPVDTSMQGNIYGRLMSSDGRDARYRGNTSPFFDKSTGSINFQIQPLSEDDVP</sequence>
<keyword evidence="1" id="KW-0812">Transmembrane</keyword>